<dbReference type="EMBL" id="JARYZI010000007">
    <property type="protein sequence ID" value="MDH8678697.1"/>
    <property type="molecule type" value="Genomic_DNA"/>
</dbReference>
<comment type="caution">
    <text evidence="2">The sequence shown here is derived from an EMBL/GenBank/DDBJ whole genome shotgun (WGS) entry which is preliminary data.</text>
</comment>
<dbReference type="PANTHER" id="PTHR36833:SF1">
    <property type="entry name" value="INTEGRAL MEMBRANE TRANSPORT PROTEIN"/>
    <property type="match status" value="1"/>
</dbReference>
<feature type="transmembrane region" description="Helical" evidence="1">
    <location>
        <begin position="118"/>
        <end position="139"/>
    </location>
</feature>
<sequence>MKLFLKYAKMWLKSQLEYRTSFILLSIGQFFVPFFVFIGMYLLFERFDNLAGWRFQEVALLYGSIHMAFSISEALVRGFDSFSSLVVTGDFDRILVRPVSTALQVLGSKFEFTRIGRLIQGSIIFTWAIINLSITWTFLKILCVFLMVIGGIFIMSGLFIIFATMSFWTIQGLEIANIFTDGGREMSQYPLSIYAKSIQKFFTYVVPFAVVNILPLNYLLDKPGYTSWTYAFIPLVGVLFIIPSLLFWNFGVKHYKSTGS</sequence>
<feature type="transmembrane region" description="Helical" evidence="1">
    <location>
        <begin position="232"/>
        <end position="252"/>
    </location>
</feature>
<keyword evidence="1" id="KW-0812">Transmembrane</keyword>
<name>A0ABT6NE36_9FIRM</name>
<evidence type="ECO:0000256" key="1">
    <source>
        <dbReference type="SAM" id="Phobius"/>
    </source>
</evidence>
<organism evidence="2 3">
    <name type="scientific">Fusibacter bizertensis</name>
    <dbReference type="NCBI Taxonomy" id="1488331"/>
    <lineage>
        <taxon>Bacteria</taxon>
        <taxon>Bacillati</taxon>
        <taxon>Bacillota</taxon>
        <taxon>Clostridia</taxon>
        <taxon>Eubacteriales</taxon>
        <taxon>Eubacteriales Family XII. Incertae Sedis</taxon>
        <taxon>Fusibacter</taxon>
    </lineage>
</organism>
<keyword evidence="3" id="KW-1185">Reference proteome</keyword>
<proteinExistence type="predicted"/>
<protein>
    <submittedName>
        <fullName evidence="2">ABC-2 family transporter protein</fullName>
    </submittedName>
</protein>
<feature type="transmembrane region" description="Helical" evidence="1">
    <location>
        <begin position="201"/>
        <end position="220"/>
    </location>
</feature>
<feature type="transmembrane region" description="Helical" evidence="1">
    <location>
        <begin position="145"/>
        <end position="168"/>
    </location>
</feature>
<reference evidence="2 3" key="1">
    <citation type="submission" date="2023-04" db="EMBL/GenBank/DDBJ databases">
        <title>Fusibacter bizertensis strain WBS, isolated from littoral bottom sediments of the Arctic seas - biochemical and genomic analysis.</title>
        <authorList>
            <person name="Brioukhanov A.L."/>
        </authorList>
    </citation>
    <scope>NUCLEOTIDE SEQUENCE [LARGE SCALE GENOMIC DNA]</scope>
    <source>
        <strain evidence="2 3">WBS</strain>
    </source>
</reference>
<dbReference type="InterPro" id="IPR010390">
    <property type="entry name" value="ABC-2_transporter-like"/>
</dbReference>
<dbReference type="RefSeq" id="WP_281094572.1">
    <property type="nucleotide sequence ID" value="NZ_JARYZI010000007.1"/>
</dbReference>
<keyword evidence="1" id="KW-1133">Transmembrane helix</keyword>
<evidence type="ECO:0000313" key="2">
    <source>
        <dbReference type="EMBL" id="MDH8678697.1"/>
    </source>
</evidence>
<gene>
    <name evidence="2" type="ORF">QE109_11090</name>
</gene>
<feature type="transmembrane region" description="Helical" evidence="1">
    <location>
        <begin position="59"/>
        <end position="76"/>
    </location>
</feature>
<dbReference type="PANTHER" id="PTHR36833">
    <property type="entry name" value="SLR0610 PROTEIN-RELATED"/>
    <property type="match status" value="1"/>
</dbReference>
<dbReference type="Proteomes" id="UP001158045">
    <property type="component" value="Unassembled WGS sequence"/>
</dbReference>
<keyword evidence="1" id="KW-0472">Membrane</keyword>
<dbReference type="Pfam" id="PF06182">
    <property type="entry name" value="ABC2_membrane_6"/>
    <property type="match status" value="1"/>
</dbReference>
<accession>A0ABT6NE36</accession>
<feature type="transmembrane region" description="Helical" evidence="1">
    <location>
        <begin position="21"/>
        <end position="44"/>
    </location>
</feature>
<evidence type="ECO:0000313" key="3">
    <source>
        <dbReference type="Proteomes" id="UP001158045"/>
    </source>
</evidence>